<protein>
    <recommendedName>
        <fullName evidence="3">histidine kinase</fullName>
        <ecNumber evidence="3">2.7.13.3</ecNumber>
    </recommendedName>
</protein>
<dbReference type="InterPro" id="IPR011495">
    <property type="entry name" value="Sig_transdc_His_kin_sub2_dim/P"/>
</dbReference>
<evidence type="ECO:0000256" key="6">
    <source>
        <dbReference type="ARBA" id="ARBA00022692"/>
    </source>
</evidence>
<evidence type="ECO:0000256" key="2">
    <source>
        <dbReference type="ARBA" id="ARBA00004141"/>
    </source>
</evidence>
<dbReference type="GO" id="GO:0004673">
    <property type="term" value="F:protein histidine kinase activity"/>
    <property type="evidence" value="ECO:0007669"/>
    <property type="project" value="UniProtKB-EC"/>
</dbReference>
<keyword evidence="5" id="KW-0808">Transferase</keyword>
<dbReference type="EC" id="2.7.13.3" evidence="3"/>
<organism evidence="15 16">
    <name type="scientific">Novosphingobium olei</name>
    <dbReference type="NCBI Taxonomy" id="2728851"/>
    <lineage>
        <taxon>Bacteria</taxon>
        <taxon>Pseudomonadati</taxon>
        <taxon>Pseudomonadota</taxon>
        <taxon>Alphaproteobacteria</taxon>
        <taxon>Sphingomonadales</taxon>
        <taxon>Sphingomonadaceae</taxon>
        <taxon>Novosphingobium</taxon>
    </lineage>
</organism>
<dbReference type="PANTHER" id="PTHR41523">
    <property type="entry name" value="TWO-COMPONENT SYSTEM SENSOR PROTEIN"/>
    <property type="match status" value="1"/>
</dbReference>
<dbReference type="InterPro" id="IPR038318">
    <property type="entry name" value="KdpD_sf"/>
</dbReference>
<evidence type="ECO:0000256" key="4">
    <source>
        <dbReference type="ARBA" id="ARBA00022553"/>
    </source>
</evidence>
<feature type="transmembrane region" description="Helical" evidence="13">
    <location>
        <begin position="42"/>
        <end position="59"/>
    </location>
</feature>
<dbReference type="GO" id="GO:0005524">
    <property type="term" value="F:ATP binding"/>
    <property type="evidence" value="ECO:0007669"/>
    <property type="project" value="UniProtKB-KW"/>
</dbReference>
<keyword evidence="4" id="KW-0597">Phosphoprotein</keyword>
<dbReference type="Gene3D" id="3.30.565.10">
    <property type="entry name" value="Histidine kinase-like ATPase, C-terminal domain"/>
    <property type="match status" value="1"/>
</dbReference>
<dbReference type="InterPro" id="IPR005467">
    <property type="entry name" value="His_kinase_dom"/>
</dbReference>
<evidence type="ECO:0000256" key="1">
    <source>
        <dbReference type="ARBA" id="ARBA00000085"/>
    </source>
</evidence>
<dbReference type="AlphaFoldDB" id="A0A7Y0G9I9"/>
<evidence type="ECO:0000256" key="8">
    <source>
        <dbReference type="ARBA" id="ARBA00022777"/>
    </source>
</evidence>
<dbReference type="Pfam" id="PF07568">
    <property type="entry name" value="HisKA_2"/>
    <property type="match status" value="1"/>
</dbReference>
<accession>A0A7Y0G9I9</accession>
<comment type="subcellular location">
    <subcellularLocation>
        <location evidence="2">Membrane</location>
        <topology evidence="2">Multi-pass membrane protein</topology>
    </subcellularLocation>
</comment>
<dbReference type="SUPFAM" id="SSF55874">
    <property type="entry name" value="ATPase domain of HSP90 chaperone/DNA topoisomerase II/histidine kinase"/>
    <property type="match status" value="1"/>
</dbReference>
<dbReference type="PROSITE" id="PS50109">
    <property type="entry name" value="HIS_KIN"/>
    <property type="match status" value="1"/>
</dbReference>
<dbReference type="EMBL" id="JABBGM010000001">
    <property type="protein sequence ID" value="NML92692.1"/>
    <property type="molecule type" value="Genomic_DNA"/>
</dbReference>
<feature type="transmembrane region" description="Helical" evidence="13">
    <location>
        <begin position="16"/>
        <end position="36"/>
    </location>
</feature>
<evidence type="ECO:0000256" key="13">
    <source>
        <dbReference type="SAM" id="Phobius"/>
    </source>
</evidence>
<evidence type="ECO:0000259" key="14">
    <source>
        <dbReference type="PROSITE" id="PS50109"/>
    </source>
</evidence>
<comment type="catalytic activity">
    <reaction evidence="1">
        <text>ATP + protein L-histidine = ADP + protein N-phospho-L-histidine.</text>
        <dbReference type="EC" id="2.7.13.3"/>
    </reaction>
</comment>
<dbReference type="GO" id="GO:0000160">
    <property type="term" value="P:phosphorelay signal transduction system"/>
    <property type="evidence" value="ECO:0007669"/>
    <property type="project" value="UniProtKB-KW"/>
</dbReference>
<keyword evidence="9" id="KW-0067">ATP-binding</keyword>
<reference evidence="15 16" key="1">
    <citation type="submission" date="2020-04" db="EMBL/GenBank/DDBJ databases">
        <title>Novosphingobium sp. TW-4 isolated from soil.</title>
        <authorList>
            <person name="Dahal R.H."/>
            <person name="Chaudhary D.K."/>
        </authorList>
    </citation>
    <scope>NUCLEOTIDE SEQUENCE [LARGE SCALE GENOMIC DNA]</scope>
    <source>
        <strain evidence="15 16">TW-4</strain>
    </source>
</reference>
<evidence type="ECO:0000256" key="7">
    <source>
        <dbReference type="ARBA" id="ARBA00022741"/>
    </source>
</evidence>
<dbReference type="Pfam" id="PF13493">
    <property type="entry name" value="DUF4118"/>
    <property type="match status" value="1"/>
</dbReference>
<feature type="domain" description="Histidine kinase" evidence="14">
    <location>
        <begin position="141"/>
        <end position="334"/>
    </location>
</feature>
<keyword evidence="16" id="KW-1185">Reference proteome</keyword>
<keyword evidence="7" id="KW-0547">Nucleotide-binding</keyword>
<evidence type="ECO:0000313" key="15">
    <source>
        <dbReference type="EMBL" id="NML92692.1"/>
    </source>
</evidence>
<dbReference type="GO" id="GO:0016020">
    <property type="term" value="C:membrane"/>
    <property type="evidence" value="ECO:0007669"/>
    <property type="project" value="UniProtKB-SubCell"/>
</dbReference>
<dbReference type="InterPro" id="IPR025201">
    <property type="entry name" value="KdpD_TM"/>
</dbReference>
<keyword evidence="11" id="KW-0902">Two-component regulatory system</keyword>
<evidence type="ECO:0000256" key="9">
    <source>
        <dbReference type="ARBA" id="ARBA00022840"/>
    </source>
</evidence>
<evidence type="ECO:0000256" key="11">
    <source>
        <dbReference type="ARBA" id="ARBA00023012"/>
    </source>
</evidence>
<dbReference type="PANTHER" id="PTHR41523:SF8">
    <property type="entry name" value="ETHYLENE RESPONSE SENSOR PROTEIN"/>
    <property type="match status" value="1"/>
</dbReference>
<proteinExistence type="predicted"/>
<dbReference type="InterPro" id="IPR036890">
    <property type="entry name" value="HATPase_C_sf"/>
</dbReference>
<evidence type="ECO:0000313" key="16">
    <source>
        <dbReference type="Proteomes" id="UP000583556"/>
    </source>
</evidence>
<evidence type="ECO:0000256" key="12">
    <source>
        <dbReference type="ARBA" id="ARBA00023136"/>
    </source>
</evidence>
<dbReference type="Gene3D" id="1.20.120.620">
    <property type="entry name" value="Backbone structure of the membrane domain of e. Coli histidine kinase receptor kdpd"/>
    <property type="match status" value="1"/>
</dbReference>
<feature type="transmembrane region" description="Helical" evidence="13">
    <location>
        <begin position="66"/>
        <end position="85"/>
    </location>
</feature>
<gene>
    <name evidence="15" type="ORF">HHL27_03265</name>
</gene>
<dbReference type="SMART" id="SM00387">
    <property type="entry name" value="HATPase_c"/>
    <property type="match status" value="1"/>
</dbReference>
<dbReference type="Pfam" id="PF02518">
    <property type="entry name" value="HATPase_c"/>
    <property type="match status" value="1"/>
</dbReference>
<keyword evidence="12 13" id="KW-0472">Membrane</keyword>
<dbReference type="InterPro" id="IPR003594">
    <property type="entry name" value="HATPase_dom"/>
</dbReference>
<feature type="transmembrane region" description="Helical" evidence="13">
    <location>
        <begin position="91"/>
        <end position="111"/>
    </location>
</feature>
<name>A0A7Y0G9I9_9SPHN</name>
<dbReference type="RefSeq" id="WP_169491907.1">
    <property type="nucleotide sequence ID" value="NZ_JABBGM010000001.1"/>
</dbReference>
<keyword evidence="6 13" id="KW-0812">Transmembrane</keyword>
<sequence length="334" mass="36315">MSILPRQLFQPIRGTVPRYAAGIALFIAGSAVRFAADHLLPPGFPFLTFFPAVILATFLAGRGPGIVCGVLSGLAAWYFFVPPLYSFGVNSGVATAMLFYAFVVAVDIMLIDGLVHRQRQLEDNEIRLTLAAERERLLFKELQHRVANNLATVAAMLRLQRRQIAADPHTALDAIDRANARIELMGEIHRQLYDPVSLNLPLSQQIRRAAEHARVVGSADHVQVDIDVADARLEVGRLMTLVLLITELLGNSFKHAFDGHSAPAVRVTIERAGEGRLRLIVADNGVGLPEATQPPQPRRGLGTAIIQGFVTQLGGKMQVENLGGVTTVVEFAEA</sequence>
<keyword evidence="10 13" id="KW-1133">Transmembrane helix</keyword>
<comment type="caution">
    <text evidence="15">The sequence shown here is derived from an EMBL/GenBank/DDBJ whole genome shotgun (WGS) entry which is preliminary data.</text>
</comment>
<evidence type="ECO:0000256" key="3">
    <source>
        <dbReference type="ARBA" id="ARBA00012438"/>
    </source>
</evidence>
<dbReference type="Proteomes" id="UP000583556">
    <property type="component" value="Unassembled WGS sequence"/>
</dbReference>
<evidence type="ECO:0000256" key="10">
    <source>
        <dbReference type="ARBA" id="ARBA00022989"/>
    </source>
</evidence>
<evidence type="ECO:0000256" key="5">
    <source>
        <dbReference type="ARBA" id="ARBA00022679"/>
    </source>
</evidence>
<keyword evidence="8" id="KW-0418">Kinase</keyword>